<dbReference type="PROSITE" id="PS50943">
    <property type="entry name" value="HTH_CROC1"/>
    <property type="match status" value="1"/>
</dbReference>
<dbReference type="CDD" id="cd00093">
    <property type="entry name" value="HTH_XRE"/>
    <property type="match status" value="1"/>
</dbReference>
<dbReference type="Proteomes" id="UP000198694">
    <property type="component" value="Unassembled WGS sequence"/>
</dbReference>
<keyword evidence="2 5" id="KW-0238">DNA-binding</keyword>
<evidence type="ECO:0000313" key="5">
    <source>
        <dbReference type="EMBL" id="SDK35733.1"/>
    </source>
</evidence>
<dbReference type="PANTHER" id="PTHR46797">
    <property type="entry name" value="HTH-TYPE TRANSCRIPTIONAL REGULATOR"/>
    <property type="match status" value="1"/>
</dbReference>
<evidence type="ECO:0000256" key="1">
    <source>
        <dbReference type="ARBA" id="ARBA00023015"/>
    </source>
</evidence>
<dbReference type="InterPro" id="IPR050807">
    <property type="entry name" value="TransReg_Diox_bact_type"/>
</dbReference>
<keyword evidence="1" id="KW-0805">Transcription regulation</keyword>
<feature type="domain" description="HTH cro/C1-type" evidence="4">
    <location>
        <begin position="14"/>
        <end position="68"/>
    </location>
</feature>
<sequence length="123" mass="14127">MLRKPISKAVGERLRTIRKMKVLSQEELAHAAGLHPTYIGQLERGEKNPTIDTIDKVTSSLGISLSELFRLTENLKEDQSETILQLRSQINQLSEEDRKTIIKIIDVMVEWKEKTNNQAKERS</sequence>
<evidence type="ECO:0000256" key="2">
    <source>
        <dbReference type="ARBA" id="ARBA00023125"/>
    </source>
</evidence>
<dbReference type="InterPro" id="IPR001387">
    <property type="entry name" value="Cro/C1-type_HTH"/>
</dbReference>
<evidence type="ECO:0000313" key="6">
    <source>
        <dbReference type="Proteomes" id="UP000198694"/>
    </source>
</evidence>
<dbReference type="PANTHER" id="PTHR46797:SF23">
    <property type="entry name" value="HTH-TYPE TRANSCRIPTIONAL REGULATOR SUTR"/>
    <property type="match status" value="1"/>
</dbReference>
<evidence type="ECO:0000259" key="4">
    <source>
        <dbReference type="PROSITE" id="PS50943"/>
    </source>
</evidence>
<dbReference type="GO" id="GO:0003700">
    <property type="term" value="F:DNA-binding transcription factor activity"/>
    <property type="evidence" value="ECO:0007669"/>
    <property type="project" value="TreeGrafter"/>
</dbReference>
<dbReference type="Gene3D" id="1.10.260.40">
    <property type="entry name" value="lambda repressor-like DNA-binding domains"/>
    <property type="match status" value="1"/>
</dbReference>
<dbReference type="OrthoDB" id="9814553at2"/>
<protein>
    <submittedName>
        <fullName evidence="5">DNA-binding transcriptional regulator, XRE-family HTH domain</fullName>
    </submittedName>
</protein>
<dbReference type="SMART" id="SM00530">
    <property type="entry name" value="HTH_XRE"/>
    <property type="match status" value="1"/>
</dbReference>
<gene>
    <name evidence="5" type="ORF">SAMN05216243_2869</name>
</gene>
<dbReference type="RefSeq" id="WP_093215537.1">
    <property type="nucleotide sequence ID" value="NZ_FNFL01000005.1"/>
</dbReference>
<organism evidence="5 6">
    <name type="scientific">Sediminibacillus albus</name>
    <dbReference type="NCBI Taxonomy" id="407036"/>
    <lineage>
        <taxon>Bacteria</taxon>
        <taxon>Bacillati</taxon>
        <taxon>Bacillota</taxon>
        <taxon>Bacilli</taxon>
        <taxon>Bacillales</taxon>
        <taxon>Bacillaceae</taxon>
        <taxon>Sediminibacillus</taxon>
    </lineage>
</organism>
<dbReference type="Pfam" id="PF01381">
    <property type="entry name" value="HTH_3"/>
    <property type="match status" value="1"/>
</dbReference>
<dbReference type="SUPFAM" id="SSF47413">
    <property type="entry name" value="lambda repressor-like DNA-binding domains"/>
    <property type="match status" value="1"/>
</dbReference>
<keyword evidence="3" id="KW-0804">Transcription</keyword>
<accession>A0A1G9B8C5</accession>
<dbReference type="InterPro" id="IPR010982">
    <property type="entry name" value="Lambda_DNA-bd_dom_sf"/>
</dbReference>
<name>A0A1G9B8C5_9BACI</name>
<evidence type="ECO:0000256" key="3">
    <source>
        <dbReference type="ARBA" id="ARBA00023163"/>
    </source>
</evidence>
<dbReference type="GO" id="GO:0005829">
    <property type="term" value="C:cytosol"/>
    <property type="evidence" value="ECO:0007669"/>
    <property type="project" value="TreeGrafter"/>
</dbReference>
<dbReference type="EMBL" id="FNFL01000005">
    <property type="protein sequence ID" value="SDK35733.1"/>
    <property type="molecule type" value="Genomic_DNA"/>
</dbReference>
<reference evidence="5 6" key="1">
    <citation type="submission" date="2016-10" db="EMBL/GenBank/DDBJ databases">
        <authorList>
            <person name="de Groot N.N."/>
        </authorList>
    </citation>
    <scope>NUCLEOTIDE SEQUENCE [LARGE SCALE GENOMIC DNA]</scope>
    <source>
        <strain evidence="5 6">CGMCC 1.6502</strain>
    </source>
</reference>
<proteinExistence type="predicted"/>
<dbReference type="STRING" id="407036.SAMN05216243_2869"/>
<dbReference type="GO" id="GO:0003677">
    <property type="term" value="F:DNA binding"/>
    <property type="evidence" value="ECO:0007669"/>
    <property type="project" value="UniProtKB-KW"/>
</dbReference>
<keyword evidence="6" id="KW-1185">Reference proteome</keyword>
<dbReference type="AlphaFoldDB" id="A0A1G9B8C5"/>